<dbReference type="InterPro" id="IPR019533">
    <property type="entry name" value="Peptidase_S26"/>
</dbReference>
<dbReference type="KEGG" id="fli:Fleli_1964"/>
<evidence type="ECO:0000256" key="4">
    <source>
        <dbReference type="ARBA" id="ARBA00019232"/>
    </source>
</evidence>
<evidence type="ECO:0000313" key="10">
    <source>
        <dbReference type="EMBL" id="AFM04349.1"/>
    </source>
</evidence>
<keyword evidence="7" id="KW-0812">Transmembrane</keyword>
<comment type="subcellular location">
    <subcellularLocation>
        <location evidence="7">Membrane</location>
        <topology evidence="7">Single-pass type II membrane protein</topology>
    </subcellularLocation>
</comment>
<sequence length="425" mass="49003">MAFFKKNQAETEDKNKTPEKKKSVAREWFDSILFAVIAASLIRWLLFEPFQIPTSSMENSLLVGDFLFVSKIHYGARSTKTPLQIPLTHQTIWGTDSAKSYLDWIQLPQFRLPGFSDIERDDVIVFNYPAEEQHPSDLRTNYIKRCVAIAGDEIEIKDRAIYINGNAVDFPQQSQHKYLVIASQLLQKDTFYELGIPIDNQTGAVQPTPYNYDKYNDLRGSMNALLENSSSTFKGAEKYKGQDVYPYIMDLSQEEVESLKKYPKLFLDMIVSIDAQDNLFPLNRNYLNWDISKTGATASDFDWKLDNFGTLKVPNEGWKMPVNPQNLALYGKYIKDYEGNDNVEINDGKLILDGNEISEYVFKQNYYFMMGDNRHSSADSRFWGFVPEDHIVGKATMVFMSIDPDFNKGGTFSRMRWDRAFTIIE</sequence>
<dbReference type="AlphaFoldDB" id="I4AK64"/>
<dbReference type="EMBL" id="CP003345">
    <property type="protein sequence ID" value="AFM04349.1"/>
    <property type="molecule type" value="Genomic_DNA"/>
</dbReference>
<dbReference type="PROSITE" id="PS00761">
    <property type="entry name" value="SPASE_I_3"/>
    <property type="match status" value="1"/>
</dbReference>
<dbReference type="GO" id="GO:0016020">
    <property type="term" value="C:membrane"/>
    <property type="evidence" value="ECO:0007669"/>
    <property type="project" value="UniProtKB-SubCell"/>
</dbReference>
<dbReference type="PANTHER" id="PTHR43390">
    <property type="entry name" value="SIGNAL PEPTIDASE I"/>
    <property type="match status" value="1"/>
</dbReference>
<accession>I4AK64</accession>
<dbReference type="NCBIfam" id="TIGR02227">
    <property type="entry name" value="sigpep_I_bact"/>
    <property type="match status" value="1"/>
</dbReference>
<keyword evidence="7" id="KW-0472">Membrane</keyword>
<keyword evidence="7" id="KW-0645">Protease</keyword>
<evidence type="ECO:0000256" key="3">
    <source>
        <dbReference type="ARBA" id="ARBA00013208"/>
    </source>
</evidence>
<dbReference type="InterPro" id="IPR019758">
    <property type="entry name" value="Pept_S26A_signal_pept_1_CS"/>
</dbReference>
<dbReference type="PANTHER" id="PTHR43390:SF1">
    <property type="entry name" value="CHLOROPLAST PROCESSING PEPTIDASE"/>
    <property type="match status" value="1"/>
</dbReference>
<dbReference type="eggNOG" id="COG0681">
    <property type="taxonomic scope" value="Bacteria"/>
</dbReference>
<evidence type="ECO:0000313" key="11">
    <source>
        <dbReference type="Proteomes" id="UP000006054"/>
    </source>
</evidence>
<dbReference type="InterPro" id="IPR000223">
    <property type="entry name" value="Pept_S26A_signal_pept_1"/>
</dbReference>
<name>I4AK64_BERLS</name>
<dbReference type="Pfam" id="PF10502">
    <property type="entry name" value="Peptidase_S26"/>
    <property type="match status" value="2"/>
</dbReference>
<dbReference type="GO" id="GO:0004252">
    <property type="term" value="F:serine-type endopeptidase activity"/>
    <property type="evidence" value="ECO:0007669"/>
    <property type="project" value="InterPro"/>
</dbReference>
<keyword evidence="5 7" id="KW-0378">Hydrolase</keyword>
<feature type="transmembrane region" description="Helical" evidence="7">
    <location>
        <begin position="28"/>
        <end position="47"/>
    </location>
</feature>
<dbReference type="GO" id="GO:0009003">
    <property type="term" value="F:signal peptidase activity"/>
    <property type="evidence" value="ECO:0007669"/>
    <property type="project" value="UniProtKB-EC"/>
</dbReference>
<feature type="compositionally biased region" description="Basic and acidic residues" evidence="8">
    <location>
        <begin position="7"/>
        <end position="20"/>
    </location>
</feature>
<dbReference type="STRING" id="880071.Fleli_1964"/>
<dbReference type="PRINTS" id="PR00727">
    <property type="entry name" value="LEADERPTASE"/>
</dbReference>
<dbReference type="EC" id="3.4.21.89" evidence="3 7"/>
<evidence type="ECO:0000256" key="5">
    <source>
        <dbReference type="ARBA" id="ARBA00022801"/>
    </source>
</evidence>
<feature type="domain" description="Peptidase S26" evidence="9">
    <location>
        <begin position="331"/>
        <end position="399"/>
    </location>
</feature>
<dbReference type="RefSeq" id="WP_014797800.1">
    <property type="nucleotide sequence ID" value="NC_018018.1"/>
</dbReference>
<keyword evidence="11" id="KW-1185">Reference proteome</keyword>
<keyword evidence="7" id="KW-1133">Transmembrane helix</keyword>
<gene>
    <name evidence="10" type="ordered locus">Fleli_1964</name>
</gene>
<organism evidence="10 11">
    <name type="scientific">Bernardetia litoralis (strain ATCC 23117 / DSM 6794 / NBRC 15988 / NCIMB 1366 / Fx l1 / Sio-4)</name>
    <name type="common">Flexibacter litoralis</name>
    <dbReference type="NCBI Taxonomy" id="880071"/>
    <lineage>
        <taxon>Bacteria</taxon>
        <taxon>Pseudomonadati</taxon>
        <taxon>Bacteroidota</taxon>
        <taxon>Cytophagia</taxon>
        <taxon>Cytophagales</taxon>
        <taxon>Bernardetiaceae</taxon>
        <taxon>Bernardetia</taxon>
    </lineage>
</organism>
<protein>
    <recommendedName>
        <fullName evidence="4 7">Signal peptidase I</fullName>
        <ecNumber evidence="3 7">3.4.21.89</ecNumber>
    </recommendedName>
</protein>
<comment type="catalytic activity">
    <reaction evidence="1 7">
        <text>Cleavage of hydrophobic, N-terminal signal or leader sequences from secreted and periplasmic proteins.</text>
        <dbReference type="EC" id="3.4.21.89"/>
    </reaction>
</comment>
<dbReference type="PATRIC" id="fig|880071.3.peg.1950"/>
<evidence type="ECO:0000256" key="2">
    <source>
        <dbReference type="ARBA" id="ARBA00009370"/>
    </source>
</evidence>
<feature type="domain" description="Peptidase S26" evidence="9">
    <location>
        <begin position="26"/>
        <end position="179"/>
    </location>
</feature>
<dbReference type="Gene3D" id="2.10.109.10">
    <property type="entry name" value="Umud Fragment, subunit A"/>
    <property type="match status" value="2"/>
</dbReference>
<dbReference type="HOGENOM" id="CLU_028723_1_0_10"/>
<dbReference type="CDD" id="cd06530">
    <property type="entry name" value="S26_SPase_I"/>
    <property type="match status" value="2"/>
</dbReference>
<dbReference type="Proteomes" id="UP000006054">
    <property type="component" value="Chromosome"/>
</dbReference>
<evidence type="ECO:0000259" key="9">
    <source>
        <dbReference type="Pfam" id="PF10502"/>
    </source>
</evidence>
<feature type="region of interest" description="Disordered" evidence="8">
    <location>
        <begin position="1"/>
        <end position="20"/>
    </location>
</feature>
<evidence type="ECO:0000256" key="8">
    <source>
        <dbReference type="SAM" id="MobiDB-lite"/>
    </source>
</evidence>
<comment type="similarity">
    <text evidence="2 7">Belongs to the peptidase S26 family.</text>
</comment>
<dbReference type="GO" id="GO:0006465">
    <property type="term" value="P:signal peptide processing"/>
    <property type="evidence" value="ECO:0007669"/>
    <property type="project" value="InterPro"/>
</dbReference>
<proteinExistence type="inferred from homology"/>
<dbReference type="SUPFAM" id="SSF51306">
    <property type="entry name" value="LexA/Signal peptidase"/>
    <property type="match status" value="2"/>
</dbReference>
<feature type="active site" evidence="6">
    <location>
        <position position="56"/>
    </location>
</feature>
<evidence type="ECO:0000256" key="1">
    <source>
        <dbReference type="ARBA" id="ARBA00000677"/>
    </source>
</evidence>
<feature type="active site" evidence="6">
    <location>
        <position position="144"/>
    </location>
</feature>
<dbReference type="OrthoDB" id="9802919at2"/>
<evidence type="ECO:0000256" key="6">
    <source>
        <dbReference type="PIRSR" id="PIRSR600223-1"/>
    </source>
</evidence>
<dbReference type="InterPro" id="IPR036286">
    <property type="entry name" value="LexA/Signal_pep-like_sf"/>
</dbReference>
<reference evidence="11" key="1">
    <citation type="submission" date="2012-06" db="EMBL/GenBank/DDBJ databases">
        <title>The complete genome of Flexibacter litoralis DSM 6794.</title>
        <authorList>
            <person name="Lucas S."/>
            <person name="Copeland A."/>
            <person name="Lapidus A."/>
            <person name="Glavina del Rio T."/>
            <person name="Dalin E."/>
            <person name="Tice H."/>
            <person name="Bruce D."/>
            <person name="Goodwin L."/>
            <person name="Pitluck S."/>
            <person name="Peters L."/>
            <person name="Ovchinnikova G."/>
            <person name="Lu M."/>
            <person name="Kyrpides N."/>
            <person name="Mavromatis K."/>
            <person name="Ivanova N."/>
            <person name="Brettin T."/>
            <person name="Detter J.C."/>
            <person name="Han C."/>
            <person name="Larimer F."/>
            <person name="Land M."/>
            <person name="Hauser L."/>
            <person name="Markowitz V."/>
            <person name="Cheng J.-F."/>
            <person name="Hugenholtz P."/>
            <person name="Woyke T."/>
            <person name="Wu D."/>
            <person name="Spring S."/>
            <person name="Lang E."/>
            <person name="Kopitz M."/>
            <person name="Brambilla E."/>
            <person name="Klenk H.-P."/>
            <person name="Eisen J.A."/>
        </authorList>
    </citation>
    <scope>NUCLEOTIDE SEQUENCE [LARGE SCALE GENOMIC DNA]</scope>
    <source>
        <strain evidence="11">ATCC 23117 / DSM 6794 / NBRC 15988 / NCIMB 1366 / Sio-4</strain>
    </source>
</reference>
<evidence type="ECO:0000256" key="7">
    <source>
        <dbReference type="RuleBase" id="RU362042"/>
    </source>
</evidence>